<reference evidence="1" key="1">
    <citation type="submission" date="2011-05" db="EMBL/GenBank/DDBJ databases">
        <title>Unity in variety -- the pan-genome of the Chlamydiae.</title>
        <authorList>
            <person name="Collingro A."/>
            <person name="Tischler P."/>
            <person name="Weinmaier T."/>
            <person name="Penz T."/>
            <person name="Heinz E."/>
            <person name="Brunham R.C."/>
            <person name="Read T.D."/>
            <person name="Bavoil P.M."/>
            <person name="Sachse K."/>
            <person name="Kahane S."/>
            <person name="Friedman M.G."/>
            <person name="Rattei T."/>
            <person name="Myers G.S.A."/>
            <person name="Horn M."/>
        </authorList>
    </citation>
    <scope>NUCLEOTIDE SEQUENCE</scope>
    <source>
        <strain evidence="1">2032/99</strain>
    </source>
</reference>
<proteinExistence type="predicted"/>
<evidence type="ECO:0000313" key="1">
    <source>
        <dbReference type="EMBL" id="CCB90277.1"/>
    </source>
</evidence>
<sequence>MAAQAGWDSVLLLTWLSFGTVPCDGESLPDAELITLARSLSTSQGPVAVDALETEGFWLCWKPTQHGPRAEFSGTLLPREVVTADARPVQMEMRTLGKVLWGVILANQCFSHG</sequence>
<protein>
    <submittedName>
        <fullName evidence="1">Uncharacterized protein</fullName>
    </submittedName>
</protein>
<dbReference type="EMBL" id="FR872585">
    <property type="protein sequence ID" value="CCB90277.1"/>
    <property type="molecule type" value="Genomic_DNA"/>
</dbReference>
<dbReference type="AlphaFoldDB" id="F8L9X1"/>
<gene>
    <name evidence="1" type="ORF">WCH_BC08200</name>
</gene>
<organism evidence="1">
    <name type="scientific">Waddlia chondrophila 2032/99</name>
    <dbReference type="NCBI Taxonomy" id="765953"/>
    <lineage>
        <taxon>Bacteria</taxon>
        <taxon>Pseudomonadati</taxon>
        <taxon>Chlamydiota</taxon>
        <taxon>Chlamydiia</taxon>
        <taxon>Parachlamydiales</taxon>
        <taxon>Waddliaceae</taxon>
        <taxon>Waddlia</taxon>
    </lineage>
</organism>
<accession>F8L9X1</accession>
<name>F8L9X1_9BACT</name>